<comment type="caution">
    <text evidence="1">The sequence shown here is derived from an EMBL/GenBank/DDBJ whole genome shotgun (WGS) entry which is preliminary data.</text>
</comment>
<dbReference type="Proteomes" id="UP000037122">
    <property type="component" value="Unassembled WGS sequence"/>
</dbReference>
<dbReference type="EMBL" id="LGST01000006">
    <property type="protein sequence ID" value="KNE02167.1"/>
    <property type="molecule type" value="Genomic_DNA"/>
</dbReference>
<reference evidence="2" key="1">
    <citation type="journal article" date="2015" name="BMC Genomics">
        <title>Draft genome of a commonly misdiagnosed multidrug resistant pathogen Candida auris.</title>
        <authorList>
            <person name="Chatterjee S."/>
            <person name="Alampalli S.V."/>
            <person name="Nageshan R.K."/>
            <person name="Chettiar S.T."/>
            <person name="Joshi S."/>
            <person name="Tatu U.S."/>
        </authorList>
    </citation>
    <scope>NUCLEOTIDE SEQUENCE [LARGE SCALE GENOMIC DNA]</scope>
    <source>
        <strain evidence="2">6684</strain>
    </source>
</reference>
<protein>
    <submittedName>
        <fullName evidence="1">Uncharacterized protein</fullName>
    </submittedName>
</protein>
<evidence type="ECO:0000313" key="2">
    <source>
        <dbReference type="Proteomes" id="UP000037122"/>
    </source>
</evidence>
<evidence type="ECO:0000313" key="1">
    <source>
        <dbReference type="EMBL" id="KNE02167.1"/>
    </source>
</evidence>
<organism evidence="1 2">
    <name type="scientific">Candidozyma auris</name>
    <name type="common">Yeast</name>
    <name type="synonym">Candida auris</name>
    <dbReference type="NCBI Taxonomy" id="498019"/>
    <lineage>
        <taxon>Eukaryota</taxon>
        <taxon>Fungi</taxon>
        <taxon>Dikarya</taxon>
        <taxon>Ascomycota</taxon>
        <taxon>Saccharomycotina</taxon>
        <taxon>Pichiomycetes</taxon>
        <taxon>Metschnikowiaceae</taxon>
        <taxon>Candidozyma</taxon>
    </lineage>
</organism>
<gene>
    <name evidence="1" type="ORF">QG37_00855</name>
</gene>
<name>A0A0L0P718_CANAR</name>
<accession>A0A0L0P718</accession>
<dbReference type="VEuPathDB" id="FungiDB:QG37_00855"/>
<sequence length="55" mass="6133">MSTLVTRKTLGKEDAKYQEVMAKDTLMNCIVKGRKSKSPGKVLRLRKASGFFVSV</sequence>
<dbReference type="AlphaFoldDB" id="A0A0L0P718"/>
<proteinExistence type="predicted"/>